<evidence type="ECO:0000259" key="17">
    <source>
        <dbReference type="PROSITE" id="PS50172"/>
    </source>
</evidence>
<name>A0A9N8VJN3_9GLOM</name>
<dbReference type="GO" id="GO:0070212">
    <property type="term" value="P:protein poly-ADP-ribosylation"/>
    <property type="evidence" value="ECO:0007669"/>
    <property type="project" value="TreeGrafter"/>
</dbReference>
<dbReference type="GO" id="GO:0003677">
    <property type="term" value="F:DNA binding"/>
    <property type="evidence" value="ECO:0007669"/>
    <property type="project" value="UniProtKB-KW"/>
</dbReference>
<feature type="compositionally biased region" description="Basic and acidic residues" evidence="16">
    <location>
        <begin position="143"/>
        <end position="153"/>
    </location>
</feature>
<comment type="subcellular location">
    <subcellularLocation>
        <location evidence="1">Nucleus</location>
    </subcellularLocation>
</comment>
<organism evidence="21 22">
    <name type="scientific">Paraglomus occultum</name>
    <dbReference type="NCBI Taxonomy" id="144539"/>
    <lineage>
        <taxon>Eukaryota</taxon>
        <taxon>Fungi</taxon>
        <taxon>Fungi incertae sedis</taxon>
        <taxon>Mucoromycota</taxon>
        <taxon>Glomeromycotina</taxon>
        <taxon>Glomeromycetes</taxon>
        <taxon>Paraglomerales</taxon>
        <taxon>Paraglomeraceae</taxon>
        <taxon>Paraglomus</taxon>
    </lineage>
</organism>
<reference evidence="21" key="1">
    <citation type="submission" date="2021-06" db="EMBL/GenBank/DDBJ databases">
        <authorList>
            <person name="Kallberg Y."/>
            <person name="Tangrot J."/>
            <person name="Rosling A."/>
        </authorList>
    </citation>
    <scope>NUCLEOTIDE SEQUENCE</scope>
    <source>
        <strain evidence="21">IA702</strain>
    </source>
</reference>
<dbReference type="Gene3D" id="3.90.228.10">
    <property type="match status" value="1"/>
</dbReference>
<dbReference type="SMART" id="SM00292">
    <property type="entry name" value="BRCT"/>
    <property type="match status" value="1"/>
</dbReference>
<dbReference type="EC" id="2.4.2.-" evidence="15"/>
<evidence type="ECO:0000256" key="12">
    <source>
        <dbReference type="ARBA" id="ARBA00023242"/>
    </source>
</evidence>
<dbReference type="GO" id="GO:0005730">
    <property type="term" value="C:nucleolus"/>
    <property type="evidence" value="ECO:0007669"/>
    <property type="project" value="TreeGrafter"/>
</dbReference>
<dbReference type="Gene3D" id="3.40.50.10190">
    <property type="entry name" value="BRCT domain"/>
    <property type="match status" value="1"/>
</dbReference>
<dbReference type="SUPFAM" id="SSF142921">
    <property type="entry name" value="WGR domain-like"/>
    <property type="match status" value="1"/>
</dbReference>
<feature type="domain" description="PARP catalytic" evidence="18">
    <location>
        <begin position="546"/>
        <end position="770"/>
    </location>
</feature>
<dbReference type="PROSITE" id="PS50172">
    <property type="entry name" value="BRCT"/>
    <property type="match status" value="1"/>
</dbReference>
<keyword evidence="3 15" id="KW-0808">Transferase</keyword>
<gene>
    <name evidence="21" type="ORF">POCULU_LOCUS397</name>
</gene>
<feature type="compositionally biased region" description="Polar residues" evidence="16">
    <location>
        <begin position="185"/>
        <end position="199"/>
    </location>
</feature>
<keyword evidence="11" id="KW-0238">DNA-binding</keyword>
<dbReference type="CDD" id="cd07997">
    <property type="entry name" value="WGR_PARP"/>
    <property type="match status" value="1"/>
</dbReference>
<evidence type="ECO:0000256" key="1">
    <source>
        <dbReference type="ARBA" id="ARBA00004123"/>
    </source>
</evidence>
<dbReference type="InterPro" id="IPR050800">
    <property type="entry name" value="ARTD/PARP"/>
</dbReference>
<dbReference type="Pfam" id="PF05406">
    <property type="entry name" value="WGR"/>
    <property type="match status" value="1"/>
</dbReference>
<sequence length="770" mass="87596">MSTTILNGCAIVLSGKFEQGSQSYLQSIIKIHGGTFGSTITKGTTHLVVTEVDYERESAKVTAARARDDIEITTWDWIEECIKEKKLVDPKKYLPGGKPVEMDIEITKEQDSQDDNSTQNINEHETDQNVPVKKKKRQTRKKTKDDDQPKIDSTDNNQTTNTDENHDEQKLPARRKRQTRKNSVKDSGQPTTDRSTAKLNENEDEQEIPAKKKRRTGKNAAAKVDDNIPTTTTDNDANLNTNANDTSDSNTKKAKKRKTAASDPVEEPKMVTVIKKGKAPVDPNFHSHENYHVYTDNLGHIWDCVLNQTNVGANNNKFFVIQLLKHDSGETGYVTYTRWGRVGYTGQSKIHGPTSEWEARDEFEKKFRSKTGNKWGDVLADPNNFVSYKGKYMYLQRDYGDDPDGLEQAREERRKAKIPESKLHPLVQDVIRMMFDVGLWADALVSMNYDQRRLPLGKLSKNTINQGYEILRKIEKVIDGEVRGNLVELSNEFYTVIPHSFGMSVPPVINSVEMLKGKVDMVEALGEIQIATSIVSEAEESNTIKHPIDANYERLNLARMHPLDHDSEEFKILEKYVRNTHGDSHNWFNLKILEVYDIERQGEREKFKKLHNCMLLWHGSRKTNFAGILSQGLRIAPPHVPHSGYMFGKGVYFADCVSKSANYCCASGNDVAFMLLCEVALGDMLELVSSDYDAGNRVKNEGKHCTKGLGTIEPDFSDVTYLDDVIVPCGKTVRKEGRYLQYNEYIVYDTNQVLQKYLLKMKFDFKSLYR</sequence>
<feature type="compositionally biased region" description="Basic residues" evidence="16">
    <location>
        <begin position="172"/>
        <end position="182"/>
    </location>
</feature>
<keyword evidence="22" id="KW-1185">Reference proteome</keyword>
<dbReference type="PROSITE" id="PS51977">
    <property type="entry name" value="WGR"/>
    <property type="match status" value="1"/>
</dbReference>
<feature type="compositionally biased region" description="Basic residues" evidence="16">
    <location>
        <begin position="132"/>
        <end position="142"/>
    </location>
</feature>
<evidence type="ECO:0000256" key="8">
    <source>
        <dbReference type="ARBA" id="ARBA00022771"/>
    </source>
</evidence>
<proteinExistence type="inferred from homology"/>
<feature type="domain" description="WGR" evidence="20">
    <location>
        <begin position="290"/>
        <end position="392"/>
    </location>
</feature>
<evidence type="ECO:0000256" key="13">
    <source>
        <dbReference type="ARBA" id="ARBA00024347"/>
    </source>
</evidence>
<dbReference type="FunFam" id="3.90.228.10:FF:000002">
    <property type="entry name" value="Poly [ADP-ribose] polymerase"/>
    <property type="match status" value="1"/>
</dbReference>
<evidence type="ECO:0000256" key="4">
    <source>
        <dbReference type="ARBA" id="ARBA00022695"/>
    </source>
</evidence>
<evidence type="ECO:0000256" key="11">
    <source>
        <dbReference type="ARBA" id="ARBA00023125"/>
    </source>
</evidence>
<evidence type="ECO:0000259" key="19">
    <source>
        <dbReference type="PROSITE" id="PS51060"/>
    </source>
</evidence>
<dbReference type="PROSITE" id="PS51059">
    <property type="entry name" value="PARP_CATALYTIC"/>
    <property type="match status" value="1"/>
</dbReference>
<feature type="region of interest" description="Disordered" evidence="16">
    <location>
        <begin position="109"/>
        <end position="267"/>
    </location>
</feature>
<keyword evidence="6" id="KW-0677">Repeat</keyword>
<keyword evidence="4" id="KW-0548">Nucleotidyltransferase</keyword>
<dbReference type="Gene3D" id="2.20.140.10">
    <property type="entry name" value="WGR domain"/>
    <property type="match status" value="1"/>
</dbReference>
<keyword evidence="9" id="KW-0862">Zinc</keyword>
<dbReference type="InterPro" id="IPR001357">
    <property type="entry name" value="BRCT_dom"/>
</dbReference>
<dbReference type="InterPro" id="IPR036616">
    <property type="entry name" value="Poly(ADP-ribose)pol_reg_dom_sf"/>
</dbReference>
<dbReference type="Pfam" id="PF02877">
    <property type="entry name" value="PARP_reg"/>
    <property type="match status" value="1"/>
</dbReference>
<keyword evidence="8" id="KW-0863">Zinc-finger</keyword>
<dbReference type="GO" id="GO:0008270">
    <property type="term" value="F:zinc ion binding"/>
    <property type="evidence" value="ECO:0007669"/>
    <property type="project" value="UniProtKB-KW"/>
</dbReference>
<dbReference type="Gene3D" id="1.20.142.10">
    <property type="entry name" value="Poly(ADP-ribose) polymerase, regulatory domain"/>
    <property type="match status" value="1"/>
</dbReference>
<protein>
    <recommendedName>
        <fullName evidence="15">Poly [ADP-ribose] polymerase</fullName>
        <shortName evidence="15">PARP</shortName>
        <ecNumber evidence="15">2.4.2.-</ecNumber>
    </recommendedName>
</protein>
<comment type="catalytic activity">
    <reaction evidence="14">
        <text>NAD(+) + (ADP-D-ribosyl)n-acceptor = nicotinamide + (ADP-D-ribosyl)n+1-acceptor + H(+).</text>
        <dbReference type="EC" id="2.4.2.30"/>
    </reaction>
</comment>
<comment type="caution">
    <text evidence="21">The sequence shown here is derived from an EMBL/GenBank/DDBJ whole genome shotgun (WGS) entry which is preliminary data.</text>
</comment>
<accession>A0A9N8VJN3</accession>
<dbReference type="Pfam" id="PF00644">
    <property type="entry name" value="PARP"/>
    <property type="match status" value="1"/>
</dbReference>
<evidence type="ECO:0000256" key="5">
    <source>
        <dbReference type="ARBA" id="ARBA00022723"/>
    </source>
</evidence>
<dbReference type="AlphaFoldDB" id="A0A9N8VJN3"/>
<dbReference type="GO" id="GO:0006302">
    <property type="term" value="P:double-strand break repair"/>
    <property type="evidence" value="ECO:0007669"/>
    <property type="project" value="TreeGrafter"/>
</dbReference>
<dbReference type="GO" id="GO:0003950">
    <property type="term" value="F:NAD+ poly-ADP-ribosyltransferase activity"/>
    <property type="evidence" value="ECO:0007669"/>
    <property type="project" value="UniProtKB-UniRule"/>
</dbReference>
<feature type="compositionally biased region" description="Low complexity" evidence="16">
    <location>
        <begin position="227"/>
        <end position="249"/>
    </location>
</feature>
<evidence type="ECO:0000259" key="20">
    <source>
        <dbReference type="PROSITE" id="PS51977"/>
    </source>
</evidence>
<evidence type="ECO:0000259" key="18">
    <source>
        <dbReference type="PROSITE" id="PS51059"/>
    </source>
</evidence>
<dbReference type="FunFam" id="2.20.140.10:FF:000001">
    <property type="entry name" value="Poly [ADP-ribose] polymerase"/>
    <property type="match status" value="1"/>
</dbReference>
<comment type="similarity">
    <text evidence="13">Belongs to the ARTD/PARP family.</text>
</comment>
<keyword evidence="7" id="KW-0013">ADP-ribosylation</keyword>
<evidence type="ECO:0000256" key="3">
    <source>
        <dbReference type="ARBA" id="ARBA00022679"/>
    </source>
</evidence>
<evidence type="ECO:0000256" key="7">
    <source>
        <dbReference type="ARBA" id="ARBA00022765"/>
    </source>
</evidence>
<evidence type="ECO:0000256" key="15">
    <source>
        <dbReference type="RuleBase" id="RU362114"/>
    </source>
</evidence>
<dbReference type="InterPro" id="IPR012317">
    <property type="entry name" value="Poly(ADP-ribose)pol_cat_dom"/>
</dbReference>
<dbReference type="GO" id="GO:1990404">
    <property type="term" value="F:NAD+-protein mono-ADP-ribosyltransferase activity"/>
    <property type="evidence" value="ECO:0007669"/>
    <property type="project" value="TreeGrafter"/>
</dbReference>
<dbReference type="SUPFAM" id="SSF52113">
    <property type="entry name" value="BRCT domain"/>
    <property type="match status" value="1"/>
</dbReference>
<dbReference type="InterPro" id="IPR036420">
    <property type="entry name" value="BRCT_dom_sf"/>
</dbReference>
<dbReference type="PANTHER" id="PTHR10459">
    <property type="entry name" value="DNA LIGASE"/>
    <property type="match status" value="1"/>
</dbReference>
<dbReference type="Proteomes" id="UP000789572">
    <property type="component" value="Unassembled WGS sequence"/>
</dbReference>
<evidence type="ECO:0000256" key="16">
    <source>
        <dbReference type="SAM" id="MobiDB-lite"/>
    </source>
</evidence>
<dbReference type="InterPro" id="IPR008893">
    <property type="entry name" value="WGR_domain"/>
</dbReference>
<keyword evidence="12" id="KW-0539">Nucleus</keyword>
<keyword evidence="10 15" id="KW-0520">NAD</keyword>
<keyword evidence="2 15" id="KW-0328">Glycosyltransferase</keyword>
<keyword evidence="5" id="KW-0479">Metal-binding</keyword>
<evidence type="ECO:0000256" key="2">
    <source>
        <dbReference type="ARBA" id="ARBA00022676"/>
    </source>
</evidence>
<dbReference type="PROSITE" id="PS51060">
    <property type="entry name" value="PARP_ALPHA_HD"/>
    <property type="match status" value="1"/>
</dbReference>
<dbReference type="InterPro" id="IPR036930">
    <property type="entry name" value="WGR_dom_sf"/>
</dbReference>
<dbReference type="FunFam" id="1.20.142.10:FF:000001">
    <property type="entry name" value="Poly [ADP-ribose] polymerase"/>
    <property type="match status" value="1"/>
</dbReference>
<dbReference type="CDD" id="cd01437">
    <property type="entry name" value="parp_like"/>
    <property type="match status" value="1"/>
</dbReference>
<evidence type="ECO:0000256" key="9">
    <source>
        <dbReference type="ARBA" id="ARBA00022833"/>
    </source>
</evidence>
<dbReference type="OrthoDB" id="2017365at2759"/>
<dbReference type="PANTHER" id="PTHR10459:SF60">
    <property type="entry name" value="POLY [ADP-RIBOSE] POLYMERASE 2"/>
    <property type="match status" value="1"/>
</dbReference>
<dbReference type="GO" id="GO:0016779">
    <property type="term" value="F:nucleotidyltransferase activity"/>
    <property type="evidence" value="ECO:0007669"/>
    <property type="project" value="UniProtKB-KW"/>
</dbReference>
<evidence type="ECO:0000256" key="6">
    <source>
        <dbReference type="ARBA" id="ARBA00022737"/>
    </source>
</evidence>
<evidence type="ECO:0000256" key="14">
    <source>
        <dbReference type="ARBA" id="ARBA00033987"/>
    </source>
</evidence>
<dbReference type="SUPFAM" id="SSF47587">
    <property type="entry name" value="Domain of poly(ADP-ribose) polymerase"/>
    <property type="match status" value="1"/>
</dbReference>
<evidence type="ECO:0000313" key="21">
    <source>
        <dbReference type="EMBL" id="CAG8457874.1"/>
    </source>
</evidence>
<dbReference type="SMART" id="SM00773">
    <property type="entry name" value="WGR"/>
    <property type="match status" value="1"/>
</dbReference>
<dbReference type="EMBL" id="CAJVPJ010000020">
    <property type="protein sequence ID" value="CAG8457874.1"/>
    <property type="molecule type" value="Genomic_DNA"/>
</dbReference>
<dbReference type="Pfam" id="PF00533">
    <property type="entry name" value="BRCT"/>
    <property type="match status" value="1"/>
</dbReference>
<dbReference type="SUPFAM" id="SSF56399">
    <property type="entry name" value="ADP-ribosylation"/>
    <property type="match status" value="1"/>
</dbReference>
<dbReference type="InterPro" id="IPR004102">
    <property type="entry name" value="Poly(ADP-ribose)pol_reg_dom"/>
</dbReference>
<feature type="domain" description="PARP alpha-helical" evidence="19">
    <location>
        <begin position="420"/>
        <end position="536"/>
    </location>
</feature>
<evidence type="ECO:0000313" key="22">
    <source>
        <dbReference type="Proteomes" id="UP000789572"/>
    </source>
</evidence>
<feature type="domain" description="BRCT" evidence="17">
    <location>
        <begin position="1"/>
        <end position="95"/>
    </location>
</feature>
<evidence type="ECO:0000256" key="10">
    <source>
        <dbReference type="ARBA" id="ARBA00023027"/>
    </source>
</evidence>